<dbReference type="SUPFAM" id="SSF102588">
    <property type="entry name" value="LmbE-like"/>
    <property type="match status" value="1"/>
</dbReference>
<dbReference type="EMBL" id="CP036402">
    <property type="protein sequence ID" value="QBI21910.1"/>
    <property type="molecule type" value="Genomic_DNA"/>
</dbReference>
<dbReference type="KEGG" id="erz:ER308_04710"/>
<dbReference type="NCBIfam" id="TIGR03446">
    <property type="entry name" value="mycothiol_Mca"/>
    <property type="match status" value="1"/>
</dbReference>
<evidence type="ECO:0000313" key="1">
    <source>
        <dbReference type="EMBL" id="QBI21910.1"/>
    </source>
</evidence>
<dbReference type="InterPro" id="IPR024078">
    <property type="entry name" value="LmbE-like_dom_sf"/>
</dbReference>
<dbReference type="PANTHER" id="PTHR12993:SF11">
    <property type="entry name" value="N-ACETYLGLUCOSAMINYL-PHOSPHATIDYLINOSITOL DE-N-ACETYLASE"/>
    <property type="match status" value="1"/>
</dbReference>
<dbReference type="Pfam" id="PF02585">
    <property type="entry name" value="PIG-L"/>
    <property type="match status" value="1"/>
</dbReference>
<protein>
    <submittedName>
        <fullName evidence="1">Mycothiol conjugate amidase Mca</fullName>
    </submittedName>
</protein>
<dbReference type="InterPro" id="IPR017811">
    <property type="entry name" value="Mca"/>
</dbReference>
<reference evidence="1 2" key="1">
    <citation type="submission" date="2019-01" db="EMBL/GenBank/DDBJ databases">
        <title>Egibacter rhizosphaerae EGI 80759T.</title>
        <authorList>
            <person name="Chen D.-D."/>
            <person name="Tian Y."/>
            <person name="Jiao J.-Y."/>
            <person name="Zhang X.-T."/>
            <person name="Zhang Y.-G."/>
            <person name="Zhang Y."/>
            <person name="Xiao M."/>
            <person name="Shu W.-S."/>
            <person name="Li W.-J."/>
        </authorList>
    </citation>
    <scope>NUCLEOTIDE SEQUENCE [LARGE SCALE GENOMIC DNA]</scope>
    <source>
        <strain evidence="1 2">EGI 80759</strain>
    </source>
</reference>
<organism evidence="1 2">
    <name type="scientific">Egibacter rhizosphaerae</name>
    <dbReference type="NCBI Taxonomy" id="1670831"/>
    <lineage>
        <taxon>Bacteria</taxon>
        <taxon>Bacillati</taxon>
        <taxon>Actinomycetota</taxon>
        <taxon>Nitriliruptoria</taxon>
        <taxon>Egibacterales</taxon>
        <taxon>Egibacteraceae</taxon>
        <taxon>Egibacter</taxon>
    </lineage>
</organism>
<gene>
    <name evidence="1" type="primary">mca</name>
    <name evidence="1" type="ORF">ER308_04710</name>
</gene>
<accession>A0A411YL57</accession>
<name>A0A411YL57_9ACTN</name>
<keyword evidence="2" id="KW-1185">Reference proteome</keyword>
<dbReference type="PANTHER" id="PTHR12993">
    <property type="entry name" value="N-ACETYLGLUCOSAMINYL-PHOSPHATIDYLINOSITOL DE-N-ACETYLASE-RELATED"/>
    <property type="match status" value="1"/>
</dbReference>
<dbReference type="Gene3D" id="3.40.50.10320">
    <property type="entry name" value="LmbE-like"/>
    <property type="match status" value="1"/>
</dbReference>
<evidence type="ECO:0000313" key="2">
    <source>
        <dbReference type="Proteomes" id="UP000291469"/>
    </source>
</evidence>
<dbReference type="GO" id="GO:0010126">
    <property type="term" value="P:mycothiol metabolic process"/>
    <property type="evidence" value="ECO:0007669"/>
    <property type="project" value="InterPro"/>
</dbReference>
<dbReference type="GO" id="GO:0016811">
    <property type="term" value="F:hydrolase activity, acting on carbon-nitrogen (but not peptide) bonds, in linear amides"/>
    <property type="evidence" value="ECO:0007669"/>
    <property type="project" value="TreeGrafter"/>
</dbReference>
<proteinExistence type="predicted"/>
<dbReference type="OrthoDB" id="158614at2"/>
<sequence>MFVHAHPDDESSKAASTMARYADEGHRVSVVTLTDGMAGDILNPAKDEPGIKERLGEVRRAELAHALEVLGVTDHFAFGYPDSGFVEGFEGDGGLLAPNAFYNQPLEEVTARLVEVIRSTRPHVIVTYPEDGGYPHPDHIRCHDVSAAAFEAAGDPEAYPEAGAPWTPQKLYYCHPFTRPKLEALHDACEERGLESPYGEMLARRRSRGFDDPVTTRVEVADYLEHRRKALLAHETQVDPNGRWFAVPDEIVREVYPYEDFTLARSRVGVSIPEAGLFDGLEAVHASRRVPAA</sequence>
<dbReference type="Proteomes" id="UP000291469">
    <property type="component" value="Chromosome"/>
</dbReference>
<dbReference type="AlphaFoldDB" id="A0A411YL57"/>
<dbReference type="InterPro" id="IPR003737">
    <property type="entry name" value="GlcNAc_PI_deacetylase-related"/>
</dbReference>